<dbReference type="GO" id="GO:0045936">
    <property type="term" value="P:negative regulation of phosphate metabolic process"/>
    <property type="evidence" value="ECO:0007669"/>
    <property type="project" value="InterPro"/>
</dbReference>
<keyword evidence="5 7" id="KW-0963">Cytoplasm</keyword>
<dbReference type="AlphaFoldDB" id="A0A9D1ED88"/>
<comment type="function">
    <text evidence="7">Plays a role in the regulation of phosphate uptake.</text>
</comment>
<comment type="subunit">
    <text evidence="3 7">Homodimer.</text>
</comment>
<feature type="domain" description="PhoU" evidence="8">
    <location>
        <begin position="120"/>
        <end position="205"/>
    </location>
</feature>
<dbReference type="GO" id="GO:0030643">
    <property type="term" value="P:intracellular phosphate ion homeostasis"/>
    <property type="evidence" value="ECO:0007669"/>
    <property type="project" value="InterPro"/>
</dbReference>
<keyword evidence="6 7" id="KW-0592">Phosphate transport</keyword>
<dbReference type="FunFam" id="1.20.58.220:FF:000004">
    <property type="entry name" value="Phosphate-specific transport system accessory protein PhoU"/>
    <property type="match status" value="1"/>
</dbReference>
<comment type="subcellular location">
    <subcellularLocation>
        <location evidence="1 7">Cytoplasm</location>
    </subcellularLocation>
</comment>
<dbReference type="Proteomes" id="UP000824201">
    <property type="component" value="Unassembled WGS sequence"/>
</dbReference>
<evidence type="ECO:0000259" key="8">
    <source>
        <dbReference type="Pfam" id="PF01895"/>
    </source>
</evidence>
<dbReference type="PANTHER" id="PTHR42930:SF3">
    <property type="entry name" value="PHOSPHATE-SPECIFIC TRANSPORT SYSTEM ACCESSORY PROTEIN PHOU"/>
    <property type="match status" value="1"/>
</dbReference>
<dbReference type="Gene3D" id="1.20.58.220">
    <property type="entry name" value="Phosphate transport system protein phou homolog 2, domain 2"/>
    <property type="match status" value="2"/>
</dbReference>
<evidence type="ECO:0000256" key="6">
    <source>
        <dbReference type="ARBA" id="ARBA00022592"/>
    </source>
</evidence>
<evidence type="ECO:0000256" key="2">
    <source>
        <dbReference type="ARBA" id="ARBA00008107"/>
    </source>
</evidence>
<evidence type="ECO:0000313" key="9">
    <source>
        <dbReference type="EMBL" id="HIR88055.1"/>
    </source>
</evidence>
<dbReference type="InterPro" id="IPR026022">
    <property type="entry name" value="PhoU_dom"/>
</dbReference>
<dbReference type="Pfam" id="PF01895">
    <property type="entry name" value="PhoU"/>
    <property type="match status" value="2"/>
</dbReference>
<dbReference type="InterPro" id="IPR038078">
    <property type="entry name" value="PhoU-like_sf"/>
</dbReference>
<evidence type="ECO:0000256" key="1">
    <source>
        <dbReference type="ARBA" id="ARBA00004496"/>
    </source>
</evidence>
<reference evidence="9" key="1">
    <citation type="submission" date="2020-10" db="EMBL/GenBank/DDBJ databases">
        <authorList>
            <person name="Gilroy R."/>
        </authorList>
    </citation>
    <scope>NUCLEOTIDE SEQUENCE</scope>
    <source>
        <strain evidence="9">ChiW13-3771</strain>
    </source>
</reference>
<keyword evidence="4 7" id="KW-0813">Transport</keyword>
<dbReference type="GO" id="GO:0005737">
    <property type="term" value="C:cytoplasm"/>
    <property type="evidence" value="ECO:0007669"/>
    <property type="project" value="UniProtKB-SubCell"/>
</dbReference>
<gene>
    <name evidence="9" type="primary">phoU</name>
    <name evidence="9" type="ORF">IAC96_03810</name>
</gene>
<feature type="domain" description="PhoU" evidence="8">
    <location>
        <begin position="17"/>
        <end position="104"/>
    </location>
</feature>
<evidence type="ECO:0000256" key="5">
    <source>
        <dbReference type="ARBA" id="ARBA00022490"/>
    </source>
</evidence>
<dbReference type="InterPro" id="IPR028366">
    <property type="entry name" value="PhoU"/>
</dbReference>
<name>A0A9D1ED88_9FIRM</name>
<dbReference type="SUPFAM" id="SSF109755">
    <property type="entry name" value="PhoU-like"/>
    <property type="match status" value="1"/>
</dbReference>
<organism evidence="9 10">
    <name type="scientific">Candidatus Fimimorpha faecalis</name>
    <dbReference type="NCBI Taxonomy" id="2840824"/>
    <lineage>
        <taxon>Bacteria</taxon>
        <taxon>Bacillati</taxon>
        <taxon>Bacillota</taxon>
        <taxon>Clostridia</taxon>
        <taxon>Eubacteriales</taxon>
        <taxon>Candidatus Fimimorpha</taxon>
    </lineage>
</organism>
<dbReference type="NCBIfam" id="TIGR02135">
    <property type="entry name" value="phoU_full"/>
    <property type="match status" value="1"/>
</dbReference>
<accession>A0A9D1ED88</accession>
<dbReference type="PANTHER" id="PTHR42930">
    <property type="entry name" value="PHOSPHATE-SPECIFIC TRANSPORT SYSTEM ACCESSORY PROTEIN PHOU"/>
    <property type="match status" value="1"/>
</dbReference>
<dbReference type="EMBL" id="DVHN01000045">
    <property type="protein sequence ID" value="HIR88055.1"/>
    <property type="molecule type" value="Genomic_DNA"/>
</dbReference>
<evidence type="ECO:0000256" key="3">
    <source>
        <dbReference type="ARBA" id="ARBA00011738"/>
    </source>
</evidence>
<dbReference type="GO" id="GO:0006817">
    <property type="term" value="P:phosphate ion transport"/>
    <property type="evidence" value="ECO:0007669"/>
    <property type="project" value="UniProtKB-KW"/>
</dbReference>
<proteinExistence type="inferred from homology"/>
<comment type="similarity">
    <text evidence="2 7">Belongs to the PhoU family.</text>
</comment>
<protein>
    <recommendedName>
        <fullName evidence="7">Phosphate-specific transport system accessory protein PhoU</fullName>
    </recommendedName>
</protein>
<evidence type="ECO:0000256" key="7">
    <source>
        <dbReference type="PIRNR" id="PIRNR003107"/>
    </source>
</evidence>
<reference evidence="9" key="2">
    <citation type="journal article" date="2021" name="PeerJ">
        <title>Extensive microbial diversity within the chicken gut microbiome revealed by metagenomics and culture.</title>
        <authorList>
            <person name="Gilroy R."/>
            <person name="Ravi A."/>
            <person name="Getino M."/>
            <person name="Pursley I."/>
            <person name="Horton D.L."/>
            <person name="Alikhan N.F."/>
            <person name="Baker D."/>
            <person name="Gharbi K."/>
            <person name="Hall N."/>
            <person name="Watson M."/>
            <person name="Adriaenssens E.M."/>
            <person name="Foster-Nyarko E."/>
            <person name="Jarju S."/>
            <person name="Secka A."/>
            <person name="Antonio M."/>
            <person name="Oren A."/>
            <person name="Chaudhuri R.R."/>
            <person name="La Ragione R."/>
            <person name="Hildebrand F."/>
            <person name="Pallen M.J."/>
        </authorList>
    </citation>
    <scope>NUCLEOTIDE SEQUENCE</scope>
    <source>
        <strain evidence="9">ChiW13-3771</strain>
    </source>
</reference>
<dbReference type="PIRSF" id="PIRSF003107">
    <property type="entry name" value="PhoU"/>
    <property type="match status" value="1"/>
</dbReference>
<sequence length="219" mass="24979">MARMNFTNDMRELKHELAEMGGMAEEAIEKVIRALKNKNPDLATSVIHGDRALNDMERTIESHCLELMLKQQPVAKDLRSVSTALKVVTDMERIGDHAADIAELALRSNNIEELSNNQDILQMAKEAQEMVRDAVEAFILLDLERAKEIMKRDDVIDQLFDKAKTDVIEFAKNDRSKVDLAIDIMMITKYLERIGDHAVNICEWTEFQTTGSVKHVRLL</sequence>
<evidence type="ECO:0000313" key="10">
    <source>
        <dbReference type="Proteomes" id="UP000824201"/>
    </source>
</evidence>
<evidence type="ECO:0000256" key="4">
    <source>
        <dbReference type="ARBA" id="ARBA00022448"/>
    </source>
</evidence>
<comment type="caution">
    <text evidence="9">The sequence shown here is derived from an EMBL/GenBank/DDBJ whole genome shotgun (WGS) entry which is preliminary data.</text>
</comment>